<proteinExistence type="inferred from homology"/>
<gene>
    <name evidence="2" type="primary">rsfS</name>
    <name evidence="3" type="ORF">GCM10022404_08210</name>
</gene>
<keyword evidence="2" id="KW-0963">Cytoplasm</keyword>
<dbReference type="SUPFAM" id="SSF81301">
    <property type="entry name" value="Nucleotidyltransferase"/>
    <property type="match status" value="1"/>
</dbReference>
<dbReference type="Proteomes" id="UP001399917">
    <property type="component" value="Unassembled WGS sequence"/>
</dbReference>
<dbReference type="EMBL" id="BAABDF010000003">
    <property type="protein sequence ID" value="GAA3859764.1"/>
    <property type="molecule type" value="Genomic_DNA"/>
</dbReference>
<dbReference type="HAMAP" id="MF_01477">
    <property type="entry name" value="Iojap_RsfS"/>
    <property type="match status" value="1"/>
</dbReference>
<dbReference type="PANTHER" id="PTHR21043:SF0">
    <property type="entry name" value="MITOCHONDRIAL ASSEMBLY OF RIBOSOMAL LARGE SUBUNIT PROTEIN 1"/>
    <property type="match status" value="1"/>
</dbReference>
<dbReference type="Gene3D" id="3.30.460.10">
    <property type="entry name" value="Beta Polymerase, domain 2"/>
    <property type="match status" value="1"/>
</dbReference>
<keyword evidence="2" id="KW-0810">Translation regulation</keyword>
<name>A0ABP7JYL0_9RHOB</name>
<evidence type="ECO:0000256" key="1">
    <source>
        <dbReference type="ARBA" id="ARBA00010574"/>
    </source>
</evidence>
<keyword evidence="4" id="KW-1185">Reference proteome</keyword>
<organism evidence="3 4">
    <name type="scientific">Celeribacter arenosi</name>
    <dbReference type="NCBI Taxonomy" id="792649"/>
    <lineage>
        <taxon>Bacteria</taxon>
        <taxon>Pseudomonadati</taxon>
        <taxon>Pseudomonadota</taxon>
        <taxon>Alphaproteobacteria</taxon>
        <taxon>Rhodobacterales</taxon>
        <taxon>Roseobacteraceae</taxon>
        <taxon>Celeribacter</taxon>
    </lineage>
</organism>
<dbReference type="Pfam" id="PF02410">
    <property type="entry name" value="RsfS"/>
    <property type="match status" value="1"/>
</dbReference>
<dbReference type="NCBIfam" id="TIGR00090">
    <property type="entry name" value="rsfS_iojap_ybeB"/>
    <property type="match status" value="1"/>
</dbReference>
<dbReference type="InterPro" id="IPR043519">
    <property type="entry name" value="NT_sf"/>
</dbReference>
<reference evidence="4" key="1">
    <citation type="journal article" date="2019" name="Int. J. Syst. Evol. Microbiol.">
        <title>The Global Catalogue of Microorganisms (GCM) 10K type strain sequencing project: providing services to taxonomists for standard genome sequencing and annotation.</title>
        <authorList>
            <consortium name="The Broad Institute Genomics Platform"/>
            <consortium name="The Broad Institute Genome Sequencing Center for Infectious Disease"/>
            <person name="Wu L."/>
            <person name="Ma J."/>
        </authorList>
    </citation>
    <scope>NUCLEOTIDE SEQUENCE [LARGE SCALE GENOMIC DNA]</scope>
    <source>
        <strain evidence="4">JCM 17190</strain>
    </source>
</reference>
<evidence type="ECO:0000313" key="3">
    <source>
        <dbReference type="EMBL" id="GAA3859764.1"/>
    </source>
</evidence>
<comment type="subunit">
    <text evidence="2">Interacts with ribosomal protein uL14 (rplN).</text>
</comment>
<sequence>MLHLHYAQRRGDDRRATQEDDVLSYAQSAANGAAASEPLMSGAVTERHEGQQLLDFITHTLDQDKAEDIVSIDLRGKSEIADFLVVCSGRSTRQVSAMASKLSDVLKHERDILTRDEGRDQGDWVLIDAGDVIVHIFRPEVRDFYQLEKMWMSPDEAKADLQRKAPTD</sequence>
<evidence type="ECO:0000256" key="2">
    <source>
        <dbReference type="HAMAP-Rule" id="MF_01477"/>
    </source>
</evidence>
<accession>A0ABP7JYL0</accession>
<protein>
    <recommendedName>
        <fullName evidence="2">Ribosomal silencing factor RsfS</fullName>
    </recommendedName>
</protein>
<evidence type="ECO:0000313" key="4">
    <source>
        <dbReference type="Proteomes" id="UP001399917"/>
    </source>
</evidence>
<comment type="subcellular location">
    <subcellularLocation>
        <location evidence="2">Cytoplasm</location>
    </subcellularLocation>
</comment>
<comment type="caution">
    <text evidence="3">The sequence shown here is derived from an EMBL/GenBank/DDBJ whole genome shotgun (WGS) entry which is preliminary data.</text>
</comment>
<dbReference type="InterPro" id="IPR004394">
    <property type="entry name" value="Iojap/RsfS/C7orf30"/>
</dbReference>
<keyword evidence="2" id="KW-0678">Repressor</keyword>
<comment type="similarity">
    <text evidence="1 2">Belongs to the Iojap/RsfS family.</text>
</comment>
<comment type="function">
    <text evidence="2">Functions as a ribosomal silencing factor. Interacts with ribosomal protein uL14 (rplN), blocking formation of intersubunit bridge B8. Prevents association of the 30S and 50S ribosomal subunits and the formation of functional ribosomes, thus repressing translation.</text>
</comment>
<dbReference type="PANTHER" id="PTHR21043">
    <property type="entry name" value="IOJAP SUPERFAMILY ORTHOLOG"/>
    <property type="match status" value="1"/>
</dbReference>